<organism evidence="7 8">
    <name type="scientific">Geoglobus acetivorans</name>
    <dbReference type="NCBI Taxonomy" id="565033"/>
    <lineage>
        <taxon>Archaea</taxon>
        <taxon>Methanobacteriati</taxon>
        <taxon>Methanobacteriota</taxon>
        <taxon>Archaeoglobi</taxon>
        <taxon>Archaeoglobales</taxon>
        <taxon>Archaeoglobaceae</taxon>
        <taxon>Geoglobus</taxon>
    </lineage>
</organism>
<keyword evidence="2 5" id="KW-0963">Cytoplasm</keyword>
<evidence type="ECO:0000313" key="7">
    <source>
        <dbReference type="EMBL" id="AIY89264.1"/>
    </source>
</evidence>
<dbReference type="InterPro" id="IPR036603">
    <property type="entry name" value="RBP11-like"/>
</dbReference>
<keyword evidence="3 5" id="KW-0804">Transcription</keyword>
<dbReference type="NCBIfam" id="NF001988">
    <property type="entry name" value="PRK00783.1"/>
    <property type="match status" value="1"/>
</dbReference>
<dbReference type="SMART" id="SM00662">
    <property type="entry name" value="RPOLD"/>
    <property type="match status" value="1"/>
</dbReference>
<proteinExistence type="inferred from homology"/>
<dbReference type="GO" id="GO:0051538">
    <property type="term" value="F:3 iron, 4 sulfur cluster binding"/>
    <property type="evidence" value="ECO:0007669"/>
    <property type="project" value="UniProtKB-KW"/>
</dbReference>
<gene>
    <name evidence="5" type="primary">rpo3</name>
    <name evidence="5" type="synonym">rpoD</name>
    <name evidence="7" type="ORF">GACE_0207</name>
</gene>
<dbReference type="GO" id="GO:0016491">
    <property type="term" value="F:oxidoreductase activity"/>
    <property type="evidence" value="ECO:0007669"/>
    <property type="project" value="UniProtKB-ARBA"/>
</dbReference>
<dbReference type="Pfam" id="PF01193">
    <property type="entry name" value="RNA_pol_L"/>
    <property type="match status" value="1"/>
</dbReference>
<dbReference type="PANTHER" id="PTHR11800">
    <property type="entry name" value="DNA-DIRECTED RNA POLYMERASE"/>
    <property type="match status" value="1"/>
</dbReference>
<keyword evidence="1 5" id="KW-0240">DNA-directed RNA polymerase</keyword>
<keyword evidence="5" id="KW-0479">Metal-binding</keyword>
<dbReference type="EMBL" id="CP009552">
    <property type="protein sequence ID" value="AIY89264.1"/>
    <property type="molecule type" value="Genomic_DNA"/>
</dbReference>
<keyword evidence="5" id="KW-0808">Transferase</keyword>
<evidence type="ECO:0000313" key="8">
    <source>
        <dbReference type="Proteomes" id="UP000030624"/>
    </source>
</evidence>
<evidence type="ECO:0000256" key="3">
    <source>
        <dbReference type="ARBA" id="ARBA00023163"/>
    </source>
</evidence>
<dbReference type="Pfam" id="PF00037">
    <property type="entry name" value="Fer4"/>
    <property type="match status" value="1"/>
</dbReference>
<comment type="subcellular location">
    <subcellularLocation>
        <location evidence="5">Cytoplasm</location>
    </subcellularLocation>
</comment>
<dbReference type="KEGG" id="gac:GACE_0207"/>
<keyword evidence="5" id="KW-0548">Nucleotidyltransferase</keyword>
<dbReference type="InterPro" id="IPR017896">
    <property type="entry name" value="4Fe4S_Fe-S-bd"/>
</dbReference>
<name>A0A0A7GB81_GEOAI</name>
<keyword evidence="5" id="KW-0411">Iron-sulfur</keyword>
<keyword evidence="5" id="KW-0003">3Fe-4S</keyword>
<protein>
    <recommendedName>
        <fullName evidence="5">DNA-directed RNA polymerase subunit Rpo3</fullName>
        <ecNumber evidence="5">2.7.7.6</ecNumber>
    </recommendedName>
    <alternativeName>
        <fullName evidence="5">DNA-directed RNA polymerase subunit D</fullName>
    </alternativeName>
</protein>
<dbReference type="Gene3D" id="3.30.1360.10">
    <property type="entry name" value="RNA polymerase, RBP11-like subunit"/>
    <property type="match status" value="1"/>
</dbReference>
<evidence type="ECO:0000256" key="1">
    <source>
        <dbReference type="ARBA" id="ARBA00022478"/>
    </source>
</evidence>
<comment type="subunit">
    <text evidence="5">Part of the RNA polymerase complex.</text>
</comment>
<keyword evidence="5" id="KW-0408">Iron</keyword>
<dbReference type="EC" id="2.7.7.6" evidence="5"/>
<feature type="binding site" evidence="5">
    <location>
        <position position="205"/>
    </location>
    <ligand>
        <name>[3Fe-4S] cluster</name>
        <dbReference type="ChEBI" id="CHEBI:21137"/>
    </ligand>
</feature>
<dbReference type="HAMAP" id="MF_00320">
    <property type="entry name" value="RNApol_arch_Rpo3"/>
    <property type="match status" value="1"/>
</dbReference>
<dbReference type="HOGENOM" id="CLU_038421_3_1_2"/>
<evidence type="ECO:0000259" key="6">
    <source>
        <dbReference type="PROSITE" id="PS51379"/>
    </source>
</evidence>
<dbReference type="CDD" id="cd07030">
    <property type="entry name" value="RNAP_D"/>
    <property type="match status" value="1"/>
</dbReference>
<dbReference type="PROSITE" id="PS51379">
    <property type="entry name" value="4FE4S_FER_2"/>
    <property type="match status" value="2"/>
</dbReference>
<dbReference type="GO" id="GO:0006351">
    <property type="term" value="P:DNA-templated transcription"/>
    <property type="evidence" value="ECO:0007669"/>
    <property type="project" value="UniProtKB-UniRule"/>
</dbReference>
<evidence type="ECO:0000256" key="4">
    <source>
        <dbReference type="ARBA" id="ARBA00025804"/>
    </source>
</evidence>
<sequence>MKVEFVKADETYAEFILRDSYPAFANAWRRAMKSLVPTLAVDYVDFYMNSSYLYDEILAHRIGLIPLKTNIDKFNLQDQCVCEGEGCPSCQVSLRLNIEGPKVVYSGDFISDDPDTRPVFDNIPVVELYEGQQLMLEAVARLGFGREHAKFQPVSVCTYRNLAKVRVNGENCTGCGKCFEICPKGVFEIKDEKAEVVNEYACSLCRDCIKVCEQDAIEIEETDDFAFKVESVGQMDVKEIARRALAALRSKAEEMIKIVDEL</sequence>
<dbReference type="GO" id="GO:0046983">
    <property type="term" value="F:protein dimerization activity"/>
    <property type="evidence" value="ECO:0007669"/>
    <property type="project" value="InterPro"/>
</dbReference>
<dbReference type="GO" id="GO:0003899">
    <property type="term" value="F:DNA-directed RNA polymerase activity"/>
    <property type="evidence" value="ECO:0007669"/>
    <property type="project" value="UniProtKB-UniRule"/>
</dbReference>
<feature type="domain" description="4Fe-4S ferredoxin-type" evidence="6">
    <location>
        <begin position="193"/>
        <end position="222"/>
    </location>
</feature>
<dbReference type="PANTHER" id="PTHR11800:SF2">
    <property type="entry name" value="DNA-DIRECTED RNA POLYMERASE II SUBUNIT RPB3"/>
    <property type="match status" value="1"/>
</dbReference>
<comment type="cofactor">
    <cofactor evidence="5">
        <name>[3Fe-4S] cluster</name>
        <dbReference type="ChEBI" id="CHEBI:21137"/>
    </cofactor>
    <text evidence="5">Binds 1 [3Fe-4S] cluster.</text>
</comment>
<dbReference type="InterPro" id="IPR017900">
    <property type="entry name" value="4Fe4S_Fe_S_CS"/>
</dbReference>
<dbReference type="InterPro" id="IPR011263">
    <property type="entry name" value="DNA-dir_RNA_pol_RpoA/D/Rpb3"/>
</dbReference>
<dbReference type="Gene3D" id="2.170.120.12">
    <property type="entry name" value="DNA-directed RNA polymerase, insert domain"/>
    <property type="match status" value="1"/>
</dbReference>
<dbReference type="InterPro" id="IPR050518">
    <property type="entry name" value="Rpo3/RPB3_RNA_Pol_subunit"/>
</dbReference>
<dbReference type="Proteomes" id="UP000030624">
    <property type="component" value="Chromosome"/>
</dbReference>
<feature type="binding site" evidence="5">
    <location>
        <position position="208"/>
    </location>
    <ligand>
        <name>[3Fe-4S] cluster</name>
        <dbReference type="ChEBI" id="CHEBI:21137"/>
    </ligand>
</feature>
<dbReference type="SUPFAM" id="SSF55257">
    <property type="entry name" value="RBP11-like subunits of RNA polymerase"/>
    <property type="match status" value="1"/>
</dbReference>
<dbReference type="Pfam" id="PF01000">
    <property type="entry name" value="RNA_pol_A_bac"/>
    <property type="match status" value="1"/>
</dbReference>
<dbReference type="STRING" id="565033.GACE_0207"/>
<comment type="function">
    <text evidence="5">DNA-dependent RNA polymerase (RNAP) catalyzes the transcription of DNA into RNA using the four ribonucleoside triphosphates as substrates.</text>
</comment>
<dbReference type="GO" id="GO:0046872">
    <property type="term" value="F:metal ion binding"/>
    <property type="evidence" value="ECO:0007669"/>
    <property type="project" value="UniProtKB-KW"/>
</dbReference>
<dbReference type="GO" id="GO:0000428">
    <property type="term" value="C:DNA-directed RNA polymerase complex"/>
    <property type="evidence" value="ECO:0007669"/>
    <property type="project" value="UniProtKB-KW"/>
</dbReference>
<feature type="domain" description="4Fe-4S ferredoxin-type" evidence="6">
    <location>
        <begin position="163"/>
        <end position="192"/>
    </location>
</feature>
<dbReference type="GO" id="GO:0003677">
    <property type="term" value="F:DNA binding"/>
    <property type="evidence" value="ECO:0007669"/>
    <property type="project" value="UniProtKB-UniRule"/>
</dbReference>
<dbReference type="InterPro" id="IPR022842">
    <property type="entry name" value="RNAP_Rpo3/Rpb3/RPAC1"/>
</dbReference>
<feature type="binding site" evidence="5">
    <location>
        <position position="202"/>
    </location>
    <ligand>
        <name>[3Fe-4S] cluster</name>
        <dbReference type="ChEBI" id="CHEBI:21137"/>
    </ligand>
</feature>
<dbReference type="GO" id="GO:0005737">
    <property type="term" value="C:cytoplasm"/>
    <property type="evidence" value="ECO:0007669"/>
    <property type="project" value="UniProtKB-SubCell"/>
</dbReference>
<dbReference type="GeneID" id="24796809"/>
<dbReference type="InterPro" id="IPR011262">
    <property type="entry name" value="DNA-dir_RNA_pol_insert"/>
</dbReference>
<dbReference type="Gene3D" id="3.30.70.20">
    <property type="match status" value="1"/>
</dbReference>
<dbReference type="RefSeq" id="WP_048090454.1">
    <property type="nucleotide sequence ID" value="NZ_CP009552.1"/>
</dbReference>
<accession>A0A0A7GB81</accession>
<dbReference type="PROSITE" id="PS00198">
    <property type="entry name" value="4FE4S_FER_1"/>
    <property type="match status" value="1"/>
</dbReference>
<dbReference type="AlphaFoldDB" id="A0A0A7GB81"/>
<comment type="similarity">
    <text evidence="4 5">Belongs to the archaeal Rpo3/eukaryotic RPB3 RNA polymerase subunit family.</text>
</comment>
<evidence type="ECO:0000256" key="5">
    <source>
        <dbReference type="HAMAP-Rule" id="MF_00320"/>
    </source>
</evidence>
<evidence type="ECO:0000256" key="2">
    <source>
        <dbReference type="ARBA" id="ARBA00022490"/>
    </source>
</evidence>
<dbReference type="eggNOG" id="arCOG04241">
    <property type="taxonomic scope" value="Archaea"/>
</dbReference>
<dbReference type="InterPro" id="IPR036643">
    <property type="entry name" value="RNApol_insert_sf"/>
</dbReference>
<reference evidence="7 8" key="1">
    <citation type="journal article" date="2015" name="Appl. Environ. Microbiol.">
        <title>The Geoglobus acetivorans genome: Fe(III) reduction, acetate utilization, autotrophic growth, and degradation of aromatic compounds in a hyperthermophilic archaeon.</title>
        <authorList>
            <person name="Mardanov A.V."/>
            <person name="Slododkina G.B."/>
            <person name="Slobodkin A.I."/>
            <person name="Beletsky A.V."/>
            <person name="Gavrilov S.N."/>
            <person name="Kublanov I.V."/>
            <person name="Bonch-Osmolovskaya E.A."/>
            <person name="Skryabin K.G."/>
            <person name="Ravin N.V."/>
        </authorList>
    </citation>
    <scope>NUCLEOTIDE SEQUENCE [LARGE SCALE GENOMIC DNA]</scope>
    <source>
        <strain evidence="7 8">SBH6</strain>
    </source>
</reference>
<comment type="catalytic activity">
    <reaction evidence="5">
        <text>RNA(n) + a ribonucleoside 5'-triphosphate = RNA(n+1) + diphosphate</text>
        <dbReference type="Rhea" id="RHEA:21248"/>
        <dbReference type="Rhea" id="RHEA-COMP:14527"/>
        <dbReference type="Rhea" id="RHEA-COMP:17342"/>
        <dbReference type="ChEBI" id="CHEBI:33019"/>
        <dbReference type="ChEBI" id="CHEBI:61557"/>
        <dbReference type="ChEBI" id="CHEBI:140395"/>
        <dbReference type="EC" id="2.7.7.6"/>
    </reaction>
</comment>
<dbReference type="SUPFAM" id="SSF56553">
    <property type="entry name" value="Insert subdomain of RNA polymerase alpha subunit"/>
    <property type="match status" value="1"/>
</dbReference>